<feature type="region of interest" description="Disordered" evidence="1">
    <location>
        <begin position="1"/>
        <end position="58"/>
    </location>
</feature>
<sequence length="248" mass="27555">MTSHAPNQKRKLADNTSDDVSRKRTRTSRDTLRSVRRLESEPATRDVTPVDVPRTNSVPLKRKAFDGVHVPTLREVSHRRTVQRAETSKNTVDTGRSHESVPQAHALCVARRRNRTPQSPLPPSVGSDEDDLDWENFRVYRTPSEADVDRSLMTAQPSSSPPTRTSTPHDSDDLPAGSSPPKAVLQSRRSPSLRRPKTRLDALRDVYSSVANGASQIPFPELVQATKLVHQIGAVLTEQMGKKMGHPK</sequence>
<dbReference type="AlphaFoldDB" id="A0A8I3A9Q0"/>
<feature type="compositionally biased region" description="Basic and acidic residues" evidence="1">
    <location>
        <begin position="19"/>
        <end position="44"/>
    </location>
</feature>
<comment type="caution">
    <text evidence="2">The sequence shown here is derived from an EMBL/GenBank/DDBJ whole genome shotgun (WGS) entry which is preliminary data.</text>
</comment>
<name>A0A8I3A9Q0_9AGAM</name>
<keyword evidence="3" id="KW-1185">Reference proteome</keyword>
<feature type="compositionally biased region" description="Low complexity" evidence="1">
    <location>
        <begin position="157"/>
        <end position="166"/>
    </location>
</feature>
<organism evidence="2 3">
    <name type="scientific">Boletus reticuloceps</name>
    <dbReference type="NCBI Taxonomy" id="495285"/>
    <lineage>
        <taxon>Eukaryota</taxon>
        <taxon>Fungi</taxon>
        <taxon>Dikarya</taxon>
        <taxon>Basidiomycota</taxon>
        <taxon>Agaricomycotina</taxon>
        <taxon>Agaricomycetes</taxon>
        <taxon>Agaricomycetidae</taxon>
        <taxon>Boletales</taxon>
        <taxon>Boletineae</taxon>
        <taxon>Boletaceae</taxon>
        <taxon>Boletoideae</taxon>
        <taxon>Boletus</taxon>
    </lineage>
</organism>
<feature type="region of interest" description="Disordered" evidence="1">
    <location>
        <begin position="71"/>
        <end position="131"/>
    </location>
</feature>
<feature type="compositionally biased region" description="Polar residues" evidence="1">
    <location>
        <begin position="84"/>
        <end position="94"/>
    </location>
</feature>
<evidence type="ECO:0000313" key="2">
    <source>
        <dbReference type="EMBL" id="KAG6377108.1"/>
    </source>
</evidence>
<dbReference type="OrthoDB" id="3259617at2759"/>
<evidence type="ECO:0000256" key="1">
    <source>
        <dbReference type="SAM" id="MobiDB-lite"/>
    </source>
</evidence>
<protein>
    <submittedName>
        <fullName evidence="2">Uncharacterized protein</fullName>
    </submittedName>
</protein>
<feature type="region of interest" description="Disordered" evidence="1">
    <location>
        <begin position="145"/>
        <end position="200"/>
    </location>
</feature>
<dbReference type="Proteomes" id="UP000683000">
    <property type="component" value="Unassembled WGS sequence"/>
</dbReference>
<accession>A0A8I3A9Q0</accession>
<reference evidence="2" key="1">
    <citation type="submission" date="2021-03" db="EMBL/GenBank/DDBJ databases">
        <title>Evolutionary innovations through gain and loss of genes in the ectomycorrhizal Boletales.</title>
        <authorList>
            <person name="Wu G."/>
            <person name="Miyauchi S."/>
            <person name="Morin E."/>
            <person name="Yang Z.-L."/>
            <person name="Xu J."/>
            <person name="Martin F.M."/>
        </authorList>
    </citation>
    <scope>NUCLEOTIDE SEQUENCE</scope>
    <source>
        <strain evidence="2">BR01</strain>
    </source>
</reference>
<evidence type="ECO:0000313" key="3">
    <source>
        <dbReference type="Proteomes" id="UP000683000"/>
    </source>
</evidence>
<gene>
    <name evidence="2" type="ORF">JVT61DRAFT_1159</name>
</gene>
<proteinExistence type="predicted"/>
<dbReference type="EMBL" id="JAGFBS010000010">
    <property type="protein sequence ID" value="KAG6377108.1"/>
    <property type="molecule type" value="Genomic_DNA"/>
</dbReference>